<dbReference type="InterPro" id="IPR050447">
    <property type="entry name" value="Erg6_SMT_methyltransf"/>
</dbReference>
<dbReference type="EMBL" id="QEFB01000001">
    <property type="protein sequence ID" value="PWC08513.1"/>
    <property type="molecule type" value="Genomic_DNA"/>
</dbReference>
<dbReference type="InterPro" id="IPR013216">
    <property type="entry name" value="Methyltransf_11"/>
</dbReference>
<evidence type="ECO:0000256" key="1">
    <source>
        <dbReference type="ARBA" id="ARBA00022679"/>
    </source>
</evidence>
<feature type="domain" description="Methyltransferase type 11" evidence="2">
    <location>
        <begin position="92"/>
        <end position="189"/>
    </location>
</feature>
<dbReference type="CDD" id="cd02440">
    <property type="entry name" value="AdoMet_MTases"/>
    <property type="match status" value="1"/>
</dbReference>
<dbReference type="Proteomes" id="UP000244962">
    <property type="component" value="Unassembled WGS sequence"/>
</dbReference>
<comment type="caution">
    <text evidence="3">The sequence shown here is derived from an EMBL/GenBank/DDBJ whole genome shotgun (WGS) entry which is preliminary data.</text>
</comment>
<evidence type="ECO:0000259" key="2">
    <source>
        <dbReference type="Pfam" id="PF08241"/>
    </source>
</evidence>
<dbReference type="SUPFAM" id="SSF53335">
    <property type="entry name" value="S-adenosyl-L-methionine-dependent methyltransferases"/>
    <property type="match status" value="1"/>
</dbReference>
<sequence length="302" mass="31456">MCAPCGPVVPGVDSRAPDREEASVDIEAAVAGHYSSGQLEDVILEALREAGFDPDRLEPGDLSPVDELHVGGAVAAHELAEAAGIARGMSVLDVGCGIGGPARLFASQFGADVVGVDVTDEFIRTAISLTERCGLGNAVTFLKASALALPFEAEVFDRVTLLHVGMNIDDKAQLFAEAFRVLKRGGVFAVFDVMRTSEGDVSYPQPWASDAAISFLAAPESYSELGLAAGFGVGTRRDRRALGIEFLTKMQRAAAQGVDAPGPPRLGLPLVLGPDAGRRVGNLLAAMQAGVLAPVEILFTKS</sequence>
<dbReference type="GO" id="GO:0008757">
    <property type="term" value="F:S-adenosylmethionine-dependent methyltransferase activity"/>
    <property type="evidence" value="ECO:0007669"/>
    <property type="project" value="InterPro"/>
</dbReference>
<dbReference type="Gene3D" id="3.40.50.150">
    <property type="entry name" value="Vaccinia Virus protein VP39"/>
    <property type="match status" value="1"/>
</dbReference>
<keyword evidence="1" id="KW-0808">Transferase</keyword>
<proteinExistence type="predicted"/>
<dbReference type="Pfam" id="PF08241">
    <property type="entry name" value="Methyltransf_11"/>
    <property type="match status" value="1"/>
</dbReference>
<organism evidence="3 4">
    <name type="scientific">Mycetocola zhujimingii</name>
    <dbReference type="NCBI Taxonomy" id="2079792"/>
    <lineage>
        <taxon>Bacteria</taxon>
        <taxon>Bacillati</taxon>
        <taxon>Actinomycetota</taxon>
        <taxon>Actinomycetes</taxon>
        <taxon>Micrococcales</taxon>
        <taxon>Microbacteriaceae</taxon>
        <taxon>Mycetocola</taxon>
    </lineage>
</organism>
<evidence type="ECO:0000313" key="4">
    <source>
        <dbReference type="Proteomes" id="UP000244962"/>
    </source>
</evidence>
<dbReference type="InterPro" id="IPR029063">
    <property type="entry name" value="SAM-dependent_MTases_sf"/>
</dbReference>
<reference evidence="4" key="1">
    <citation type="submission" date="2018-04" db="EMBL/GenBank/DDBJ databases">
        <authorList>
            <person name="Liu S."/>
            <person name="Wang Z."/>
            <person name="Li J."/>
        </authorList>
    </citation>
    <scope>NUCLEOTIDE SEQUENCE [LARGE SCALE GENOMIC DNA]</scope>
    <source>
        <strain evidence="4">622</strain>
    </source>
</reference>
<accession>A0A2U1TI93</accession>
<gene>
    <name evidence="3" type="ORF">DF223_04080</name>
</gene>
<protein>
    <recommendedName>
        <fullName evidence="2">Methyltransferase type 11 domain-containing protein</fullName>
    </recommendedName>
</protein>
<name>A0A2U1TI93_9MICO</name>
<dbReference type="PANTHER" id="PTHR44068:SF11">
    <property type="entry name" value="GERANYL DIPHOSPHATE 2-C-METHYLTRANSFERASE"/>
    <property type="match status" value="1"/>
</dbReference>
<keyword evidence="4" id="KW-1185">Reference proteome</keyword>
<evidence type="ECO:0000313" key="3">
    <source>
        <dbReference type="EMBL" id="PWC08513.1"/>
    </source>
</evidence>
<dbReference type="PANTHER" id="PTHR44068">
    <property type="entry name" value="ZGC:194242"/>
    <property type="match status" value="1"/>
</dbReference>
<dbReference type="AlphaFoldDB" id="A0A2U1TI93"/>